<organism evidence="2 3">
    <name type="scientific">Ideonella paludis</name>
    <dbReference type="NCBI Taxonomy" id="1233411"/>
    <lineage>
        <taxon>Bacteria</taxon>
        <taxon>Pseudomonadati</taxon>
        <taxon>Pseudomonadota</taxon>
        <taxon>Betaproteobacteria</taxon>
        <taxon>Burkholderiales</taxon>
        <taxon>Sphaerotilaceae</taxon>
        <taxon>Ideonella</taxon>
    </lineage>
</organism>
<dbReference type="RefSeq" id="WP_210808325.1">
    <property type="nucleotide sequence ID" value="NZ_JAGQDG010000003.1"/>
</dbReference>
<sequence>MLWCARALCGLTGLVWAQAACSLSPENLAEVLKQCPAKPDHACHALVEAQVLARAPQGQVSRQGPRLSLLHRRGKALVLDDALSDPAHALRHVYLGELGITDLQLVRTVGPAAPQALLLVAESGQPPMAADDVPWPAPGGRLVVVVAPRSVTLWLRTALRWTQAFRYEPPAGVRLSFKGWRGDGGAVRMDWQWQRGGSPCTPIGATAGQVQLRDGPYGWEITPELPLRCP</sequence>
<gene>
    <name evidence="2" type="ORF">KAK11_08695</name>
</gene>
<accession>A0ABS5DW76</accession>
<name>A0ABS5DW76_9BURK</name>
<proteinExistence type="predicted"/>
<evidence type="ECO:0000256" key="1">
    <source>
        <dbReference type="SAM" id="SignalP"/>
    </source>
</evidence>
<dbReference type="Proteomes" id="UP000672097">
    <property type="component" value="Unassembled WGS sequence"/>
</dbReference>
<protein>
    <submittedName>
        <fullName evidence="2">Uncharacterized protein</fullName>
    </submittedName>
</protein>
<keyword evidence="1" id="KW-0732">Signal</keyword>
<comment type="caution">
    <text evidence="2">The sequence shown here is derived from an EMBL/GenBank/DDBJ whole genome shotgun (WGS) entry which is preliminary data.</text>
</comment>
<dbReference type="EMBL" id="JAGQDG010000003">
    <property type="protein sequence ID" value="MBQ0935403.1"/>
    <property type="molecule type" value="Genomic_DNA"/>
</dbReference>
<keyword evidence="3" id="KW-1185">Reference proteome</keyword>
<feature type="signal peptide" evidence="1">
    <location>
        <begin position="1"/>
        <end position="19"/>
    </location>
</feature>
<evidence type="ECO:0000313" key="2">
    <source>
        <dbReference type="EMBL" id="MBQ0935403.1"/>
    </source>
</evidence>
<evidence type="ECO:0000313" key="3">
    <source>
        <dbReference type="Proteomes" id="UP000672097"/>
    </source>
</evidence>
<feature type="chain" id="PRO_5046071644" evidence="1">
    <location>
        <begin position="20"/>
        <end position="230"/>
    </location>
</feature>
<reference evidence="2 3" key="1">
    <citation type="submission" date="2021-04" db="EMBL/GenBank/DDBJ databases">
        <title>The genome sequence of type strain Ideonella paludis KCTC 32238.</title>
        <authorList>
            <person name="Liu Y."/>
        </authorList>
    </citation>
    <scope>NUCLEOTIDE SEQUENCE [LARGE SCALE GENOMIC DNA]</scope>
    <source>
        <strain evidence="2 3">KCTC 32238</strain>
    </source>
</reference>